<protein>
    <submittedName>
        <fullName evidence="2">Putative enoyl-CoA hydratase</fullName>
    </submittedName>
</protein>
<evidence type="ECO:0000313" key="3">
    <source>
        <dbReference type="Proteomes" id="UP000301751"/>
    </source>
</evidence>
<dbReference type="AlphaFoldDB" id="A0A480AWV8"/>
<sequence length="286" mass="30176">MDYSGYQCLRVSLRQGVAQVLLDNGPVNLLDKPLFKELLRLTDQLAADDRVRVVVLASANPDFFIAHFDVGLILRFPADPPAPDAPLSPFHRMAEAWRTMPKATIAVVEGRVGGGGSEIALSCDMRFALRGKAVFNQPEVALGILPGGSGTVRLGRLLGRGRALEVVLGCDDVDADLAEDWGWVNRTLDAEALWPHVDRLAARIASFPPHAVAAAKASVLHAEHGVVADLQAEAAAFQGTLAGPGTRDAMERFLAQGGQTPAGEGRLGALCGELHAADARGRASGA</sequence>
<reference evidence="3" key="1">
    <citation type="submission" date="2019-03" db="EMBL/GenBank/DDBJ databases">
        <title>Aquabacterium pictum sp.nov., the first bacteriochlorophyll a-containing freshwater bacterium in the genus Aquabacterium of the class Betaproteobacteria.</title>
        <authorList>
            <person name="Hirose S."/>
            <person name="Tank M."/>
            <person name="Hara E."/>
            <person name="Tamaki H."/>
            <person name="Takaichi S."/>
            <person name="Haruta S."/>
            <person name="Hanada S."/>
        </authorList>
    </citation>
    <scope>NUCLEOTIDE SEQUENCE [LARGE SCALE GENOMIC DNA]</scope>
    <source>
        <strain evidence="3">W35</strain>
    </source>
</reference>
<dbReference type="InterPro" id="IPR018376">
    <property type="entry name" value="Enoyl-CoA_hyd/isom_CS"/>
</dbReference>
<evidence type="ECO:0000256" key="1">
    <source>
        <dbReference type="RuleBase" id="RU003707"/>
    </source>
</evidence>
<dbReference type="CDD" id="cd06558">
    <property type="entry name" value="crotonase-like"/>
    <property type="match status" value="1"/>
</dbReference>
<dbReference type="InterPro" id="IPR001753">
    <property type="entry name" value="Enoyl-CoA_hydra/iso"/>
</dbReference>
<gene>
    <name evidence="2" type="ORF">AQPW35_52900</name>
</gene>
<name>A0A480AWV8_9BURK</name>
<dbReference type="PANTHER" id="PTHR43459">
    <property type="entry name" value="ENOYL-COA HYDRATASE"/>
    <property type="match status" value="1"/>
</dbReference>
<evidence type="ECO:0000313" key="2">
    <source>
        <dbReference type="EMBL" id="GCL66209.1"/>
    </source>
</evidence>
<dbReference type="SUPFAM" id="SSF52096">
    <property type="entry name" value="ClpP/crotonase"/>
    <property type="match status" value="1"/>
</dbReference>
<dbReference type="Pfam" id="PF00378">
    <property type="entry name" value="ECH_1"/>
    <property type="match status" value="1"/>
</dbReference>
<dbReference type="PANTHER" id="PTHR43459:SF1">
    <property type="entry name" value="EG:BACN32G11.4 PROTEIN"/>
    <property type="match status" value="1"/>
</dbReference>
<accession>A0A480AWV8</accession>
<organism evidence="2 3">
    <name type="scientific">Pseudaquabacterium pictum</name>
    <dbReference type="NCBI Taxonomy" id="2315236"/>
    <lineage>
        <taxon>Bacteria</taxon>
        <taxon>Pseudomonadati</taxon>
        <taxon>Pseudomonadota</taxon>
        <taxon>Betaproteobacteria</taxon>
        <taxon>Burkholderiales</taxon>
        <taxon>Sphaerotilaceae</taxon>
        <taxon>Pseudaquabacterium</taxon>
    </lineage>
</organism>
<dbReference type="GO" id="GO:0003824">
    <property type="term" value="F:catalytic activity"/>
    <property type="evidence" value="ECO:0007669"/>
    <property type="project" value="InterPro"/>
</dbReference>
<proteinExistence type="inferred from homology"/>
<dbReference type="Gene3D" id="3.90.226.10">
    <property type="entry name" value="2-enoyl-CoA Hydratase, Chain A, domain 1"/>
    <property type="match status" value="1"/>
</dbReference>
<dbReference type="PROSITE" id="PS00166">
    <property type="entry name" value="ENOYL_COA_HYDRATASE"/>
    <property type="match status" value="1"/>
</dbReference>
<dbReference type="OrthoDB" id="9775794at2"/>
<comment type="similarity">
    <text evidence="1">Belongs to the enoyl-CoA hydratase/isomerase family.</text>
</comment>
<comment type="caution">
    <text evidence="2">The sequence shown here is derived from an EMBL/GenBank/DDBJ whole genome shotgun (WGS) entry which is preliminary data.</text>
</comment>
<dbReference type="InterPro" id="IPR029045">
    <property type="entry name" value="ClpP/crotonase-like_dom_sf"/>
</dbReference>
<dbReference type="EMBL" id="BJCL01000028">
    <property type="protein sequence ID" value="GCL66209.1"/>
    <property type="molecule type" value="Genomic_DNA"/>
</dbReference>
<dbReference type="Proteomes" id="UP000301751">
    <property type="component" value="Unassembled WGS sequence"/>
</dbReference>
<keyword evidence="3" id="KW-1185">Reference proteome</keyword>
<dbReference type="RefSeq" id="WP_137735910.1">
    <property type="nucleotide sequence ID" value="NZ_BJCL01000028.1"/>
</dbReference>